<proteinExistence type="inferred from homology"/>
<dbReference type="AlphaFoldDB" id="A0ABD3Q336"/>
<dbReference type="EMBL" id="JABMIG020000078">
    <property type="protein sequence ID" value="KAL3794643.1"/>
    <property type="molecule type" value="Genomic_DNA"/>
</dbReference>
<keyword evidence="2 5" id="KW-0479">Metal-binding</keyword>
<feature type="binding site" evidence="5">
    <location>
        <position position="398"/>
    </location>
    <ligand>
        <name>Fe cation</name>
        <dbReference type="ChEBI" id="CHEBI:24875"/>
        <note>catalytic</note>
    </ligand>
</feature>
<protein>
    <recommendedName>
        <fullName evidence="8">Carotenoid oxygenase</fullName>
    </recommendedName>
</protein>
<sequence>MAPLKVVTQVSATLIIYFATRHLAADAFAPLISPRKRNSISIASFRAGLLSAENVETYPSDSTHSTPEERSRKAKETWSAVALQPTSNVCRKEIQLNGEAATIYQRSLWEEFSSIKGTYFINGLASCQIGDRLIHPFEAHGFCKSIVFDGQGKVYYTSNIVNTPLTKEERNRNTIINRGVMSTVASMDSLLGNIRNALSSSERDTANLTADLWPPPFTKNKDGIEPILISCTDNGEPYAIDPSTLETKGRLVDVIPKLASVFPKGTKFLAHNRYDEENRRLIMCVYNMVIPGERFLGNSRMEFVELDDNFDVVSRREHTTRFMVFHDWALTENYYVVPKNPAYLRWNNILKFCVGLSLGTDVFAMEEHTNGEFILIPRHDLNAKVKEVQSDSFFNCFHFGPVYEKPNHNELVINGCVFDSYTFGGEMGFDGDKQTFSPIEWGSTGLQSNGSRSPPPRLDQFTIDTKTFTITSKNRVPCVPVDMPTFHGDAKPCKYSYFLGASRPEGWFPFKQVVKLNCDTFESFVYDAGDDQVVSEPIFVPRNNSHGEDDGFLISIVHDARNKVSKILVWESQSFKNGPIGECVIGDLIPWCVHGSFYPGFTPFTTLSN</sequence>
<evidence type="ECO:0000313" key="6">
    <source>
        <dbReference type="EMBL" id="KAL3794643.1"/>
    </source>
</evidence>
<evidence type="ECO:0000256" key="3">
    <source>
        <dbReference type="ARBA" id="ARBA00023002"/>
    </source>
</evidence>
<comment type="caution">
    <text evidence="6">The sequence shown here is derived from an EMBL/GenBank/DDBJ whole genome shotgun (WGS) entry which is preliminary data.</text>
</comment>
<comment type="similarity">
    <text evidence="1">Belongs to the carotenoid oxygenase family.</text>
</comment>
<evidence type="ECO:0000256" key="2">
    <source>
        <dbReference type="ARBA" id="ARBA00022723"/>
    </source>
</evidence>
<reference evidence="6 7" key="1">
    <citation type="journal article" date="2020" name="G3 (Bethesda)">
        <title>Improved Reference Genome for Cyclotella cryptica CCMP332, a Model for Cell Wall Morphogenesis, Salinity Adaptation, and Lipid Production in Diatoms (Bacillariophyta).</title>
        <authorList>
            <person name="Roberts W.R."/>
            <person name="Downey K.M."/>
            <person name="Ruck E.C."/>
            <person name="Traller J.C."/>
            <person name="Alverson A.J."/>
        </authorList>
    </citation>
    <scope>NUCLEOTIDE SEQUENCE [LARGE SCALE GENOMIC DNA]</scope>
    <source>
        <strain evidence="6 7">CCMP332</strain>
    </source>
</reference>
<dbReference type="Proteomes" id="UP001516023">
    <property type="component" value="Unassembled WGS sequence"/>
</dbReference>
<name>A0ABD3Q336_9STRA</name>
<evidence type="ECO:0000256" key="5">
    <source>
        <dbReference type="PIRSR" id="PIRSR604294-1"/>
    </source>
</evidence>
<dbReference type="Pfam" id="PF03055">
    <property type="entry name" value="RPE65"/>
    <property type="match status" value="1"/>
</dbReference>
<evidence type="ECO:0000256" key="1">
    <source>
        <dbReference type="ARBA" id="ARBA00006787"/>
    </source>
</evidence>
<evidence type="ECO:0008006" key="8">
    <source>
        <dbReference type="Google" id="ProtNLM"/>
    </source>
</evidence>
<dbReference type="PANTHER" id="PTHR10543:SF89">
    <property type="entry name" value="CAROTENOID 9,10(9',10')-CLEAVAGE DIOXYGENASE 1"/>
    <property type="match status" value="1"/>
</dbReference>
<dbReference type="InterPro" id="IPR004294">
    <property type="entry name" value="Carotenoid_Oase"/>
</dbReference>
<dbReference type="GO" id="GO:0016491">
    <property type="term" value="F:oxidoreductase activity"/>
    <property type="evidence" value="ECO:0007669"/>
    <property type="project" value="UniProtKB-KW"/>
</dbReference>
<organism evidence="6 7">
    <name type="scientific">Cyclotella cryptica</name>
    <dbReference type="NCBI Taxonomy" id="29204"/>
    <lineage>
        <taxon>Eukaryota</taxon>
        <taxon>Sar</taxon>
        <taxon>Stramenopiles</taxon>
        <taxon>Ochrophyta</taxon>
        <taxon>Bacillariophyta</taxon>
        <taxon>Coscinodiscophyceae</taxon>
        <taxon>Thalassiosirophycidae</taxon>
        <taxon>Stephanodiscales</taxon>
        <taxon>Stephanodiscaceae</taxon>
        <taxon>Cyclotella</taxon>
    </lineage>
</organism>
<feature type="binding site" evidence="5">
    <location>
        <position position="271"/>
    </location>
    <ligand>
        <name>Fe cation</name>
        <dbReference type="ChEBI" id="CHEBI:24875"/>
        <note>catalytic</note>
    </ligand>
</feature>
<evidence type="ECO:0000313" key="7">
    <source>
        <dbReference type="Proteomes" id="UP001516023"/>
    </source>
</evidence>
<feature type="binding site" evidence="5">
    <location>
        <position position="326"/>
    </location>
    <ligand>
        <name>Fe cation</name>
        <dbReference type="ChEBI" id="CHEBI:24875"/>
        <note>catalytic</note>
    </ligand>
</feature>
<feature type="binding site" evidence="5">
    <location>
        <position position="594"/>
    </location>
    <ligand>
        <name>Fe cation</name>
        <dbReference type="ChEBI" id="CHEBI:24875"/>
        <note>catalytic</note>
    </ligand>
</feature>
<accession>A0ABD3Q336</accession>
<dbReference type="PANTHER" id="PTHR10543">
    <property type="entry name" value="BETA-CAROTENE DIOXYGENASE"/>
    <property type="match status" value="1"/>
</dbReference>
<comment type="cofactor">
    <cofactor evidence="5">
        <name>Fe(2+)</name>
        <dbReference type="ChEBI" id="CHEBI:29033"/>
    </cofactor>
    <text evidence="5">Binds 1 Fe(2+) ion per subunit.</text>
</comment>
<gene>
    <name evidence="6" type="ORF">HJC23_010071</name>
</gene>
<keyword evidence="4 5" id="KW-0408">Iron</keyword>
<keyword evidence="7" id="KW-1185">Reference proteome</keyword>
<evidence type="ECO:0000256" key="4">
    <source>
        <dbReference type="ARBA" id="ARBA00023004"/>
    </source>
</evidence>
<keyword evidence="3" id="KW-0560">Oxidoreductase</keyword>
<dbReference type="GO" id="GO:0046872">
    <property type="term" value="F:metal ion binding"/>
    <property type="evidence" value="ECO:0007669"/>
    <property type="project" value="UniProtKB-KW"/>
</dbReference>